<dbReference type="CDD" id="cd00371">
    <property type="entry name" value="HMA"/>
    <property type="match status" value="1"/>
</dbReference>
<dbReference type="InterPro" id="IPR001802">
    <property type="entry name" value="MerP/CopZ"/>
</dbReference>
<keyword evidence="4" id="KW-0614">Plasmid</keyword>
<gene>
    <name evidence="4" type="ORF">OH818_28385</name>
</gene>
<dbReference type="Pfam" id="PF00403">
    <property type="entry name" value="HMA"/>
    <property type="match status" value="1"/>
</dbReference>
<feature type="signal peptide" evidence="2">
    <location>
        <begin position="1"/>
        <end position="20"/>
    </location>
</feature>
<keyword evidence="2" id="KW-0732">Signal</keyword>
<dbReference type="InterPro" id="IPR036163">
    <property type="entry name" value="HMA_dom_sf"/>
</dbReference>
<feature type="chain" id="PRO_5047076700" evidence="2">
    <location>
        <begin position="21"/>
        <end position="96"/>
    </location>
</feature>
<proteinExistence type="predicted"/>
<keyword evidence="5" id="KW-1185">Reference proteome</keyword>
<dbReference type="Gene3D" id="3.30.70.100">
    <property type="match status" value="1"/>
</dbReference>
<sequence>MHRTLALGLTAFFLASPTIAAERTVTLAVDNMTCVTCPYIVEQALSAVPGVTDVEVSFESATAVVTFDDAAADPAALMAATTNAGFPSRPVSGSEG</sequence>
<evidence type="ECO:0000256" key="2">
    <source>
        <dbReference type="SAM" id="SignalP"/>
    </source>
</evidence>
<dbReference type="InterPro" id="IPR006121">
    <property type="entry name" value="HMA_dom"/>
</dbReference>
<dbReference type="InterPro" id="IPR017969">
    <property type="entry name" value="Heavy-metal-associated_CS"/>
</dbReference>
<dbReference type="RefSeq" id="WP_083591563.1">
    <property type="nucleotide sequence ID" value="NZ_CP114030.1"/>
</dbReference>
<evidence type="ECO:0000256" key="1">
    <source>
        <dbReference type="ARBA" id="ARBA00022723"/>
    </source>
</evidence>
<evidence type="ECO:0000313" key="4">
    <source>
        <dbReference type="EMBL" id="WAP71407.1"/>
    </source>
</evidence>
<feature type="domain" description="HMA" evidence="3">
    <location>
        <begin position="23"/>
        <end position="89"/>
    </location>
</feature>
<name>A0ABY7C5Q0_9HYPH</name>
<dbReference type="EMBL" id="CP114030">
    <property type="protein sequence ID" value="WAP71407.1"/>
    <property type="molecule type" value="Genomic_DNA"/>
</dbReference>
<dbReference type="PRINTS" id="PR00946">
    <property type="entry name" value="HGSCAVENGER"/>
</dbReference>
<dbReference type="SUPFAM" id="SSF55008">
    <property type="entry name" value="HMA, heavy metal-associated domain"/>
    <property type="match status" value="1"/>
</dbReference>
<geneLocation type="plasmid" evidence="4 5">
    <name>unnamed2</name>
</geneLocation>
<accession>A0ABY7C5Q0</accession>
<evidence type="ECO:0000259" key="3">
    <source>
        <dbReference type="PROSITE" id="PS50846"/>
    </source>
</evidence>
<organism evidence="4 5">
    <name type="scientific">Jiella pelagia</name>
    <dbReference type="NCBI Taxonomy" id="2986949"/>
    <lineage>
        <taxon>Bacteria</taxon>
        <taxon>Pseudomonadati</taxon>
        <taxon>Pseudomonadota</taxon>
        <taxon>Alphaproteobacteria</taxon>
        <taxon>Hyphomicrobiales</taxon>
        <taxon>Aurantimonadaceae</taxon>
        <taxon>Jiella</taxon>
    </lineage>
</organism>
<keyword evidence="1" id="KW-0479">Metal-binding</keyword>
<dbReference type="PROSITE" id="PS50846">
    <property type="entry name" value="HMA_2"/>
    <property type="match status" value="1"/>
</dbReference>
<evidence type="ECO:0000313" key="5">
    <source>
        <dbReference type="Proteomes" id="UP001164020"/>
    </source>
</evidence>
<dbReference type="Proteomes" id="UP001164020">
    <property type="component" value="Plasmid unnamed2"/>
</dbReference>
<dbReference type="PROSITE" id="PS01047">
    <property type="entry name" value="HMA_1"/>
    <property type="match status" value="1"/>
</dbReference>
<protein>
    <submittedName>
        <fullName evidence="4">Cation transporter</fullName>
    </submittedName>
</protein>
<reference evidence="4" key="1">
    <citation type="submission" date="2022-12" db="EMBL/GenBank/DDBJ databases">
        <title>Jiella pelagia sp. nov., isolated from phosphonate enriched culture of Northwest Pacific surface seawater.</title>
        <authorList>
            <person name="Shin D.Y."/>
            <person name="Hwang C.Y."/>
        </authorList>
    </citation>
    <scope>NUCLEOTIDE SEQUENCE</scope>
    <source>
        <strain evidence="4">HL-NP1</strain>
        <plasmid evidence="4">unnamed2</plasmid>
    </source>
</reference>